<dbReference type="PANTHER" id="PTHR43133:SF8">
    <property type="entry name" value="RNA POLYMERASE SIGMA FACTOR HI_1459-RELATED"/>
    <property type="match status" value="1"/>
</dbReference>
<dbReference type="CDD" id="cd06171">
    <property type="entry name" value="Sigma70_r4"/>
    <property type="match status" value="1"/>
</dbReference>
<feature type="domain" description="RNA polymerase sigma-70 region 2" evidence="6">
    <location>
        <begin position="9"/>
        <end position="74"/>
    </location>
</feature>
<dbReference type="InterPro" id="IPR013325">
    <property type="entry name" value="RNA_pol_sigma_r2"/>
</dbReference>
<dbReference type="AlphaFoldDB" id="A0A4V0YDE3"/>
<gene>
    <name evidence="8" type="ORF">ET475_10710</name>
</gene>
<evidence type="ECO:0000256" key="1">
    <source>
        <dbReference type="ARBA" id="ARBA00010641"/>
    </source>
</evidence>
<protein>
    <submittedName>
        <fullName evidence="8">Sigma-70 family RNA polymerase sigma factor</fullName>
    </submittedName>
</protein>
<dbReference type="Pfam" id="PF08281">
    <property type="entry name" value="Sigma70_r4_2"/>
    <property type="match status" value="1"/>
</dbReference>
<dbReference type="EMBL" id="CP035494">
    <property type="protein sequence ID" value="QAY60411.1"/>
    <property type="molecule type" value="Genomic_DNA"/>
</dbReference>
<dbReference type="SUPFAM" id="SSF88659">
    <property type="entry name" value="Sigma3 and sigma4 domains of RNA polymerase sigma factors"/>
    <property type="match status" value="1"/>
</dbReference>
<evidence type="ECO:0000256" key="5">
    <source>
        <dbReference type="ARBA" id="ARBA00023163"/>
    </source>
</evidence>
<dbReference type="SUPFAM" id="SSF88946">
    <property type="entry name" value="Sigma2 domain of RNA polymerase sigma factors"/>
    <property type="match status" value="1"/>
</dbReference>
<keyword evidence="5" id="KW-0804">Transcription</keyword>
<dbReference type="GO" id="GO:0006352">
    <property type="term" value="P:DNA-templated transcription initiation"/>
    <property type="evidence" value="ECO:0007669"/>
    <property type="project" value="InterPro"/>
</dbReference>
<dbReference type="NCBIfam" id="TIGR02937">
    <property type="entry name" value="sigma70-ECF"/>
    <property type="match status" value="1"/>
</dbReference>
<evidence type="ECO:0000259" key="7">
    <source>
        <dbReference type="Pfam" id="PF08281"/>
    </source>
</evidence>
<dbReference type="GO" id="GO:0003677">
    <property type="term" value="F:DNA binding"/>
    <property type="evidence" value="ECO:0007669"/>
    <property type="project" value="UniProtKB-KW"/>
</dbReference>
<evidence type="ECO:0000259" key="6">
    <source>
        <dbReference type="Pfam" id="PF04542"/>
    </source>
</evidence>
<dbReference type="InterPro" id="IPR036388">
    <property type="entry name" value="WH-like_DNA-bd_sf"/>
</dbReference>
<feature type="domain" description="RNA polymerase sigma factor 70 region 4 type 2" evidence="7">
    <location>
        <begin position="98"/>
        <end position="150"/>
    </location>
</feature>
<dbReference type="InterPro" id="IPR014284">
    <property type="entry name" value="RNA_pol_sigma-70_dom"/>
</dbReference>
<dbReference type="KEGG" id="mprt:ET475_10710"/>
<name>A0A4V0YDE3_9MICO</name>
<proteinExistence type="inferred from homology"/>
<dbReference type="InterPro" id="IPR039425">
    <property type="entry name" value="RNA_pol_sigma-70-like"/>
</dbReference>
<dbReference type="Gene3D" id="1.10.10.10">
    <property type="entry name" value="Winged helix-like DNA-binding domain superfamily/Winged helix DNA-binding domain"/>
    <property type="match status" value="1"/>
</dbReference>
<evidence type="ECO:0000313" key="8">
    <source>
        <dbReference type="EMBL" id="QAY60411.1"/>
    </source>
</evidence>
<dbReference type="InterPro" id="IPR013324">
    <property type="entry name" value="RNA_pol_sigma_r3/r4-like"/>
</dbReference>
<dbReference type="Proteomes" id="UP000293995">
    <property type="component" value="Chromosome"/>
</dbReference>
<evidence type="ECO:0000256" key="2">
    <source>
        <dbReference type="ARBA" id="ARBA00023015"/>
    </source>
</evidence>
<keyword evidence="4" id="KW-0238">DNA-binding</keyword>
<reference evidence="8 9" key="1">
    <citation type="submission" date="2019-01" db="EMBL/GenBank/DDBJ databases">
        <title>Genome sequencing of strain DFW100M-13.</title>
        <authorList>
            <person name="Heo J."/>
            <person name="Kim S.-J."/>
            <person name="Kim J.-S."/>
            <person name="Hong S.-B."/>
            <person name="Kwon S.-W."/>
        </authorList>
    </citation>
    <scope>NUCLEOTIDE SEQUENCE [LARGE SCALE GENOMIC DNA]</scope>
    <source>
        <strain evidence="8 9">DFW100M-13</strain>
    </source>
</reference>
<dbReference type="InterPro" id="IPR007627">
    <property type="entry name" value="RNA_pol_sigma70_r2"/>
</dbReference>
<accession>A0A4V0YDE3</accession>
<keyword evidence="2" id="KW-0805">Transcription regulation</keyword>
<evidence type="ECO:0000256" key="4">
    <source>
        <dbReference type="ARBA" id="ARBA00023125"/>
    </source>
</evidence>
<sequence length="174" mass="19552">MHQQEFNELYDAHFIDVLRYVRRRVADRGHAEDIAAETFMVALAKLTSTEAALPWLYATARNKVMQYYRSAARRRRAEQSLIDNSIVAANGISHIDRLAVREALAGLGNREREVILLTYWDQLSAQEVATVLGCSTASVWTALSRGRGKLRQLLGEESSLGGVGQTWMMRVSVN</sequence>
<evidence type="ECO:0000313" key="9">
    <source>
        <dbReference type="Proteomes" id="UP000293995"/>
    </source>
</evidence>
<dbReference type="InterPro" id="IPR013249">
    <property type="entry name" value="RNA_pol_sigma70_r4_t2"/>
</dbReference>
<keyword evidence="9" id="KW-1185">Reference proteome</keyword>
<organism evidence="8 9">
    <name type="scientific">Microbacterium protaetiae</name>
    <dbReference type="NCBI Taxonomy" id="2509458"/>
    <lineage>
        <taxon>Bacteria</taxon>
        <taxon>Bacillati</taxon>
        <taxon>Actinomycetota</taxon>
        <taxon>Actinomycetes</taxon>
        <taxon>Micrococcales</taxon>
        <taxon>Microbacteriaceae</taxon>
        <taxon>Microbacterium</taxon>
    </lineage>
</organism>
<keyword evidence="3" id="KW-0731">Sigma factor</keyword>
<dbReference type="PANTHER" id="PTHR43133">
    <property type="entry name" value="RNA POLYMERASE ECF-TYPE SIGMA FACTO"/>
    <property type="match status" value="1"/>
</dbReference>
<comment type="similarity">
    <text evidence="1">Belongs to the sigma-70 factor family. ECF subfamily.</text>
</comment>
<dbReference type="OrthoDB" id="4184921at2"/>
<dbReference type="Gene3D" id="1.10.1740.10">
    <property type="match status" value="1"/>
</dbReference>
<dbReference type="Pfam" id="PF04542">
    <property type="entry name" value="Sigma70_r2"/>
    <property type="match status" value="1"/>
</dbReference>
<dbReference type="GO" id="GO:0016987">
    <property type="term" value="F:sigma factor activity"/>
    <property type="evidence" value="ECO:0007669"/>
    <property type="project" value="UniProtKB-KW"/>
</dbReference>
<evidence type="ECO:0000256" key="3">
    <source>
        <dbReference type="ARBA" id="ARBA00023082"/>
    </source>
</evidence>